<evidence type="ECO:0000313" key="2">
    <source>
        <dbReference type="EMBL" id="SBS87192.1"/>
    </source>
</evidence>
<sequence>MGNTSSEPKKRPRTLHELSTKVGEYRTINEGDPEMMEDPEFPQKMMKEALNNNTTVDGNNVQGTFVYYPNKRKPKMWIGNYKILNPEDILCINVAEKIGITEEEWKNYLNKKTKSQEEEGKVEVVPNFEYVPDEQSMSLKEILKKESLKDSHDKTDEFLHCNSSELIRNSSLLNKAFVDVNENDSIEYSVNNRYVVRSTGDEEDVYYDMRSTRGEEMEGIHETEGAYEANGVDEVDEEGRQANKGKWNPRRDNHIRKLNEEGRNISAQEGNFVKEKKKELYAYSKASTNHMIMPKKNESFFIKDIEKKKYNKKSIIAELIRENKNKINSRFSSINEKKKKERYVNLSSMSTKGSFGRKKSTVHEDIPNKIAYLKKTVVT</sequence>
<dbReference type="AlphaFoldDB" id="A0A1A8W7P7"/>
<name>A0A1A8W7P7_PLAOA</name>
<dbReference type="EMBL" id="FLQU01000551">
    <property type="protein sequence ID" value="SBS87192.1"/>
    <property type="molecule type" value="Genomic_DNA"/>
</dbReference>
<accession>A0A1A8W7P7</accession>
<proteinExistence type="predicted"/>
<evidence type="ECO:0000313" key="3">
    <source>
        <dbReference type="Proteomes" id="UP000078560"/>
    </source>
</evidence>
<gene>
    <name evidence="2" type="ORF">POVCU2_0041380</name>
</gene>
<feature type="compositionally biased region" description="Basic and acidic residues" evidence="1">
    <location>
        <begin position="14"/>
        <end position="24"/>
    </location>
</feature>
<evidence type="ECO:0000256" key="1">
    <source>
        <dbReference type="SAM" id="MobiDB-lite"/>
    </source>
</evidence>
<dbReference type="Proteomes" id="UP000078560">
    <property type="component" value="Unassembled WGS sequence"/>
</dbReference>
<organism evidence="2 3">
    <name type="scientific">Plasmodium ovale curtisi</name>
    <dbReference type="NCBI Taxonomy" id="864141"/>
    <lineage>
        <taxon>Eukaryota</taxon>
        <taxon>Sar</taxon>
        <taxon>Alveolata</taxon>
        <taxon>Apicomplexa</taxon>
        <taxon>Aconoidasida</taxon>
        <taxon>Haemosporida</taxon>
        <taxon>Plasmodiidae</taxon>
        <taxon>Plasmodium</taxon>
        <taxon>Plasmodium (Plasmodium)</taxon>
    </lineage>
</organism>
<reference evidence="3" key="1">
    <citation type="submission" date="2016-05" db="EMBL/GenBank/DDBJ databases">
        <authorList>
            <person name="Naeem Raeece"/>
        </authorList>
    </citation>
    <scope>NUCLEOTIDE SEQUENCE [LARGE SCALE GENOMIC DNA]</scope>
</reference>
<protein>
    <submittedName>
        <fullName evidence="2">Uncharacterized protein</fullName>
    </submittedName>
</protein>
<feature type="region of interest" description="Disordered" evidence="1">
    <location>
        <begin position="1"/>
        <end position="24"/>
    </location>
</feature>